<evidence type="ECO:0000256" key="4">
    <source>
        <dbReference type="ARBA" id="ARBA00022840"/>
    </source>
</evidence>
<comment type="caution">
    <text evidence="8">The sequence shown here is derived from an EMBL/GenBank/DDBJ whole genome shotgun (WGS) entry which is preliminary data.</text>
</comment>
<dbReference type="InterPro" id="IPR008271">
    <property type="entry name" value="Ser/Thr_kinase_AS"/>
</dbReference>
<dbReference type="SMART" id="SM00220">
    <property type="entry name" value="S_TKc"/>
    <property type="match status" value="1"/>
</dbReference>
<feature type="binding site" evidence="5">
    <location>
        <position position="253"/>
    </location>
    <ligand>
        <name>ATP</name>
        <dbReference type="ChEBI" id="CHEBI:30616"/>
    </ligand>
</feature>
<evidence type="ECO:0000256" key="3">
    <source>
        <dbReference type="ARBA" id="ARBA00022777"/>
    </source>
</evidence>
<feature type="transmembrane region" description="Helical" evidence="6">
    <location>
        <begin position="60"/>
        <end position="77"/>
    </location>
</feature>
<reference evidence="8" key="1">
    <citation type="submission" date="2021-02" db="EMBL/GenBank/DDBJ databases">
        <authorList>
            <person name="Dougan E. K."/>
            <person name="Rhodes N."/>
            <person name="Thang M."/>
            <person name="Chan C."/>
        </authorList>
    </citation>
    <scope>NUCLEOTIDE SEQUENCE</scope>
</reference>
<dbReference type="InterPro" id="IPR051681">
    <property type="entry name" value="Ser/Thr_Kinases-Pseudokinases"/>
</dbReference>
<evidence type="ECO:0000313" key="9">
    <source>
        <dbReference type="Proteomes" id="UP000604046"/>
    </source>
</evidence>
<dbReference type="PROSITE" id="PS50011">
    <property type="entry name" value="PROTEIN_KINASE_DOM"/>
    <property type="match status" value="1"/>
</dbReference>
<keyword evidence="4 5" id="KW-0067">ATP-binding</keyword>
<keyword evidence="6" id="KW-0812">Transmembrane</keyword>
<keyword evidence="2 5" id="KW-0547">Nucleotide-binding</keyword>
<gene>
    <name evidence="8" type="ORF">SNAT2548_LOCUS17169</name>
</gene>
<dbReference type="Gene3D" id="1.10.510.10">
    <property type="entry name" value="Transferase(Phosphotransferase) domain 1"/>
    <property type="match status" value="1"/>
</dbReference>
<dbReference type="InterPro" id="IPR000719">
    <property type="entry name" value="Prot_kinase_dom"/>
</dbReference>
<evidence type="ECO:0000259" key="7">
    <source>
        <dbReference type="PROSITE" id="PS50011"/>
    </source>
</evidence>
<keyword evidence="9" id="KW-1185">Reference proteome</keyword>
<keyword evidence="6" id="KW-0472">Membrane</keyword>
<dbReference type="GO" id="GO:0005524">
    <property type="term" value="F:ATP binding"/>
    <property type="evidence" value="ECO:0007669"/>
    <property type="project" value="UniProtKB-UniRule"/>
</dbReference>
<dbReference type="PANTHER" id="PTHR44329:SF288">
    <property type="entry name" value="MITOGEN-ACTIVATED PROTEIN KINASE KINASE KINASE 20"/>
    <property type="match status" value="1"/>
</dbReference>
<keyword evidence="6" id="KW-1133">Transmembrane helix</keyword>
<dbReference type="EMBL" id="CAJNDS010002102">
    <property type="protein sequence ID" value="CAE7327900.1"/>
    <property type="molecule type" value="Genomic_DNA"/>
</dbReference>
<evidence type="ECO:0000256" key="6">
    <source>
        <dbReference type="SAM" id="Phobius"/>
    </source>
</evidence>
<dbReference type="PROSITE" id="PS00108">
    <property type="entry name" value="PROTEIN_KINASE_ST"/>
    <property type="match status" value="1"/>
</dbReference>
<dbReference type="InterPro" id="IPR011009">
    <property type="entry name" value="Kinase-like_dom_sf"/>
</dbReference>
<keyword evidence="1" id="KW-0808">Transferase</keyword>
<dbReference type="CDD" id="cd14014">
    <property type="entry name" value="STKc_PknB_like"/>
    <property type="match status" value="1"/>
</dbReference>
<proteinExistence type="predicted"/>
<dbReference type="InterPro" id="IPR017441">
    <property type="entry name" value="Protein_kinase_ATP_BS"/>
</dbReference>
<accession>A0A812NTY5</accession>
<dbReference type="AlphaFoldDB" id="A0A812NTY5"/>
<evidence type="ECO:0000256" key="2">
    <source>
        <dbReference type="ARBA" id="ARBA00022741"/>
    </source>
</evidence>
<dbReference type="GO" id="GO:0004674">
    <property type="term" value="F:protein serine/threonine kinase activity"/>
    <property type="evidence" value="ECO:0007669"/>
    <property type="project" value="TreeGrafter"/>
</dbReference>
<evidence type="ECO:0000313" key="8">
    <source>
        <dbReference type="EMBL" id="CAE7327900.1"/>
    </source>
</evidence>
<keyword evidence="3" id="KW-0418">Kinase</keyword>
<protein>
    <recommendedName>
        <fullName evidence="7">Protein kinase domain-containing protein</fullName>
    </recommendedName>
</protein>
<dbReference type="PROSITE" id="PS00107">
    <property type="entry name" value="PROTEIN_KINASE_ATP"/>
    <property type="match status" value="1"/>
</dbReference>
<dbReference type="SUPFAM" id="SSF56112">
    <property type="entry name" value="Protein kinase-like (PK-like)"/>
    <property type="match status" value="1"/>
</dbReference>
<sequence length="535" mass="59479">MQCVRASTRFIERSIAFTVPLIIFAIPHMDHHYVSKMFAIDDVHFMDSNNPECYNYSSDSRLMLSWISLLTAAHFFLNVRWFMLIPSQLAGVLAYGVCAILGSPEGAFNVPMNLALFCGVTALASMAKRQLENNERLLRVQLISERVARFESDFKLEQAQSSISSGRSSPNRRSSDLQSVVAWRNGQTGFTQFIFDMKTDCKEQLEHMVTLGHQEHWLIEASQLSFNPKNLIGRGNYGVILAGDLLGMPVAVKLPLANASLSLPDLANELRFLRRARHPHIVAFQGACILPQAEILFLVEELVNGTSLQALLSGSLQLNTMEKHGVLLGILRALRYLHGLVPSVAHGDLKPSNVLVLDRDKSPKLIDFGLARIRHSHSRQLGGTPRYMAPEVLTKTIQMAKADKADMFSFGRVIFFVLTAANPLQGLSVQDVVSQAERNQVPDLQWPATSVPFFEDAKRLIDSCLKPSPDDRPTAETAVAWLFPCFQATLGGFPDGAHLRDSINRDNRTEVDPETRLVTSCAAAARLYLAQKNQI</sequence>
<evidence type="ECO:0000256" key="5">
    <source>
        <dbReference type="PROSITE-ProRule" id="PRU10141"/>
    </source>
</evidence>
<organism evidence="8 9">
    <name type="scientific">Symbiodinium natans</name>
    <dbReference type="NCBI Taxonomy" id="878477"/>
    <lineage>
        <taxon>Eukaryota</taxon>
        <taxon>Sar</taxon>
        <taxon>Alveolata</taxon>
        <taxon>Dinophyceae</taxon>
        <taxon>Suessiales</taxon>
        <taxon>Symbiodiniaceae</taxon>
        <taxon>Symbiodinium</taxon>
    </lineage>
</organism>
<name>A0A812NTY5_9DINO</name>
<feature type="domain" description="Protein kinase" evidence="7">
    <location>
        <begin position="226"/>
        <end position="486"/>
    </location>
</feature>
<evidence type="ECO:0000256" key="1">
    <source>
        <dbReference type="ARBA" id="ARBA00022679"/>
    </source>
</evidence>
<dbReference type="OrthoDB" id="439516at2759"/>
<dbReference type="Proteomes" id="UP000604046">
    <property type="component" value="Unassembled WGS sequence"/>
</dbReference>
<dbReference type="Pfam" id="PF00069">
    <property type="entry name" value="Pkinase"/>
    <property type="match status" value="1"/>
</dbReference>
<dbReference type="PANTHER" id="PTHR44329">
    <property type="entry name" value="SERINE/THREONINE-PROTEIN KINASE TNNI3K-RELATED"/>
    <property type="match status" value="1"/>
</dbReference>